<dbReference type="Proteomes" id="UP000319818">
    <property type="component" value="Unassembled WGS sequence"/>
</dbReference>
<dbReference type="InterPro" id="IPR011991">
    <property type="entry name" value="ArsR-like_HTH"/>
</dbReference>
<dbReference type="PRINTS" id="PR00033">
    <property type="entry name" value="HTHASNC"/>
</dbReference>
<keyword evidence="3" id="KW-0804">Transcription</keyword>
<dbReference type="PANTHER" id="PTHR30154">
    <property type="entry name" value="LEUCINE-RESPONSIVE REGULATORY PROTEIN"/>
    <property type="match status" value="1"/>
</dbReference>
<dbReference type="InterPro" id="IPR011008">
    <property type="entry name" value="Dimeric_a/b-barrel"/>
</dbReference>
<dbReference type="Pfam" id="PF13412">
    <property type="entry name" value="HTH_24"/>
    <property type="match status" value="1"/>
</dbReference>
<dbReference type="PROSITE" id="PS50956">
    <property type="entry name" value="HTH_ASNC_2"/>
    <property type="match status" value="1"/>
</dbReference>
<gene>
    <name evidence="5" type="ORF">FB388_6765</name>
</gene>
<dbReference type="AlphaFoldDB" id="A0A543FNQ0"/>
<name>A0A543FNQ0_9PSEU</name>
<sequence length="168" mass="19144">MSICAQVGFHLCRYPAPVRKPYRLDAVDREILFQLQRDGRLSNVELARRVGLTPPPCLRRVKRLEEAGVISGYRATVDPVATGQSFEVIVSVEITLTDLGTLRDFEAAVAGFDEVVEFRRMFGRPDYFLRVLVADQTEYEEHHMKLLGLPAVSRVVSHQTMKRIKTRD</sequence>
<protein>
    <submittedName>
        <fullName evidence="5">DNA-binding Lrp family transcriptional regulator</fullName>
    </submittedName>
</protein>
<reference evidence="5 6" key="1">
    <citation type="submission" date="2019-06" db="EMBL/GenBank/DDBJ databases">
        <title>Sequencing the genomes of 1000 actinobacteria strains.</title>
        <authorList>
            <person name="Klenk H.-P."/>
        </authorList>
    </citation>
    <scope>NUCLEOTIDE SEQUENCE [LARGE SCALE GENOMIC DNA]</scope>
    <source>
        <strain evidence="5 6">DSM 45511</strain>
    </source>
</reference>
<dbReference type="EMBL" id="VFPH01000003">
    <property type="protein sequence ID" value="TQM35334.1"/>
    <property type="molecule type" value="Genomic_DNA"/>
</dbReference>
<keyword evidence="1" id="KW-0805">Transcription regulation</keyword>
<evidence type="ECO:0000313" key="6">
    <source>
        <dbReference type="Proteomes" id="UP000319818"/>
    </source>
</evidence>
<dbReference type="GO" id="GO:0043200">
    <property type="term" value="P:response to amino acid"/>
    <property type="evidence" value="ECO:0007669"/>
    <property type="project" value="TreeGrafter"/>
</dbReference>
<dbReference type="CDD" id="cd00090">
    <property type="entry name" value="HTH_ARSR"/>
    <property type="match status" value="1"/>
</dbReference>
<dbReference type="InterPro" id="IPR000485">
    <property type="entry name" value="AsnC-type_HTH_dom"/>
</dbReference>
<evidence type="ECO:0000313" key="5">
    <source>
        <dbReference type="EMBL" id="TQM35334.1"/>
    </source>
</evidence>
<dbReference type="OrthoDB" id="166264at2"/>
<dbReference type="GO" id="GO:0043565">
    <property type="term" value="F:sequence-specific DNA binding"/>
    <property type="evidence" value="ECO:0007669"/>
    <property type="project" value="InterPro"/>
</dbReference>
<evidence type="ECO:0000256" key="3">
    <source>
        <dbReference type="ARBA" id="ARBA00023163"/>
    </source>
</evidence>
<evidence type="ECO:0000256" key="2">
    <source>
        <dbReference type="ARBA" id="ARBA00023125"/>
    </source>
</evidence>
<dbReference type="PANTHER" id="PTHR30154:SF34">
    <property type="entry name" value="TRANSCRIPTIONAL REGULATOR AZLB"/>
    <property type="match status" value="1"/>
</dbReference>
<feature type="domain" description="HTH asnC-type" evidence="4">
    <location>
        <begin position="24"/>
        <end position="85"/>
    </location>
</feature>
<evidence type="ECO:0000256" key="1">
    <source>
        <dbReference type="ARBA" id="ARBA00023015"/>
    </source>
</evidence>
<proteinExistence type="predicted"/>
<dbReference type="SUPFAM" id="SSF54909">
    <property type="entry name" value="Dimeric alpha+beta barrel"/>
    <property type="match status" value="1"/>
</dbReference>
<dbReference type="Gene3D" id="1.10.10.10">
    <property type="entry name" value="Winged helix-like DNA-binding domain superfamily/Winged helix DNA-binding domain"/>
    <property type="match status" value="1"/>
</dbReference>
<dbReference type="SUPFAM" id="SSF46785">
    <property type="entry name" value="Winged helix' DNA-binding domain"/>
    <property type="match status" value="1"/>
</dbReference>
<dbReference type="InterPro" id="IPR036390">
    <property type="entry name" value="WH_DNA-bd_sf"/>
</dbReference>
<dbReference type="InterPro" id="IPR019885">
    <property type="entry name" value="Tscrpt_reg_HTH_AsnC-type_CS"/>
</dbReference>
<dbReference type="InterPro" id="IPR036388">
    <property type="entry name" value="WH-like_DNA-bd_sf"/>
</dbReference>
<dbReference type="InterPro" id="IPR019888">
    <property type="entry name" value="Tscrpt_reg_AsnC-like"/>
</dbReference>
<dbReference type="Pfam" id="PF01037">
    <property type="entry name" value="AsnC_trans_reg"/>
    <property type="match status" value="1"/>
</dbReference>
<dbReference type="InterPro" id="IPR019887">
    <property type="entry name" value="Tscrpt_reg_AsnC/Lrp_C"/>
</dbReference>
<organism evidence="5 6">
    <name type="scientific">Pseudonocardia cypriaca</name>
    <dbReference type="NCBI Taxonomy" id="882449"/>
    <lineage>
        <taxon>Bacteria</taxon>
        <taxon>Bacillati</taxon>
        <taxon>Actinomycetota</taxon>
        <taxon>Actinomycetes</taxon>
        <taxon>Pseudonocardiales</taxon>
        <taxon>Pseudonocardiaceae</taxon>
        <taxon>Pseudonocardia</taxon>
    </lineage>
</organism>
<dbReference type="PROSITE" id="PS00519">
    <property type="entry name" value="HTH_ASNC_1"/>
    <property type="match status" value="1"/>
</dbReference>
<evidence type="ECO:0000259" key="4">
    <source>
        <dbReference type="PROSITE" id="PS50956"/>
    </source>
</evidence>
<keyword evidence="6" id="KW-1185">Reference proteome</keyword>
<comment type="caution">
    <text evidence="5">The sequence shown here is derived from an EMBL/GenBank/DDBJ whole genome shotgun (WGS) entry which is preliminary data.</text>
</comment>
<accession>A0A543FNQ0</accession>
<dbReference type="Gene3D" id="3.30.70.920">
    <property type="match status" value="1"/>
</dbReference>
<dbReference type="GO" id="GO:0005829">
    <property type="term" value="C:cytosol"/>
    <property type="evidence" value="ECO:0007669"/>
    <property type="project" value="TreeGrafter"/>
</dbReference>
<dbReference type="FunFam" id="1.10.10.10:FF:000186">
    <property type="entry name" value="AsnC family transcriptional regulator"/>
    <property type="match status" value="1"/>
</dbReference>
<keyword evidence="2 5" id="KW-0238">DNA-binding</keyword>
<dbReference type="SMART" id="SM00344">
    <property type="entry name" value="HTH_ASNC"/>
    <property type="match status" value="1"/>
</dbReference>